<accession>A0A1Y5F8M7</accession>
<evidence type="ECO:0000313" key="1">
    <source>
        <dbReference type="EMBL" id="OUR95625.1"/>
    </source>
</evidence>
<name>A0A1Y5F8M7_9BACT</name>
<organism evidence="1 2">
    <name type="scientific">Halobacteriovorax marinus</name>
    <dbReference type="NCBI Taxonomy" id="97084"/>
    <lineage>
        <taxon>Bacteria</taxon>
        <taxon>Pseudomonadati</taxon>
        <taxon>Bdellovibrionota</taxon>
        <taxon>Bacteriovoracia</taxon>
        <taxon>Bacteriovoracales</taxon>
        <taxon>Halobacteriovoraceae</taxon>
        <taxon>Halobacteriovorax</taxon>
    </lineage>
</organism>
<sequence length="70" mass="7701">MNLADNETLAEATNSIKKPELQEYLKRAFEETPAFRSRAKHGFDLCAGDSIEALAINDFIGVIANISACR</sequence>
<dbReference type="EMBL" id="MAAO01000007">
    <property type="protein sequence ID" value="OUR95625.1"/>
    <property type="molecule type" value="Genomic_DNA"/>
</dbReference>
<proteinExistence type="predicted"/>
<evidence type="ECO:0000313" key="2">
    <source>
        <dbReference type="Proteomes" id="UP000196531"/>
    </source>
</evidence>
<gene>
    <name evidence="1" type="ORF">A9Q84_14065</name>
</gene>
<dbReference type="Proteomes" id="UP000196531">
    <property type="component" value="Unassembled WGS sequence"/>
</dbReference>
<protein>
    <submittedName>
        <fullName evidence="1">Uncharacterized protein</fullName>
    </submittedName>
</protein>
<reference evidence="2" key="1">
    <citation type="journal article" date="2017" name="Proc. Natl. Acad. Sci. U.S.A.">
        <title>Simulation of Deepwater Horizon oil plume reveals substrate specialization within a complex community of hydrocarbon-degraders.</title>
        <authorList>
            <person name="Hu P."/>
            <person name="Dubinsky E.A."/>
            <person name="Probst A.J."/>
            <person name="Wang J."/>
            <person name="Sieber C.M.K."/>
            <person name="Tom L.M."/>
            <person name="Gardinali P."/>
            <person name="Banfield J.F."/>
            <person name="Atlas R.M."/>
            <person name="Andersen G.L."/>
        </authorList>
    </citation>
    <scope>NUCLEOTIDE SEQUENCE [LARGE SCALE GENOMIC DNA]</scope>
</reference>
<comment type="caution">
    <text evidence="1">The sequence shown here is derived from an EMBL/GenBank/DDBJ whole genome shotgun (WGS) entry which is preliminary data.</text>
</comment>
<dbReference type="AlphaFoldDB" id="A0A1Y5F8M7"/>